<dbReference type="RefSeq" id="WP_113959485.1">
    <property type="nucleotide sequence ID" value="NZ_QNRR01000006.1"/>
</dbReference>
<protein>
    <recommendedName>
        <fullName evidence="3">RNase III domain-containing protein</fullName>
    </recommendedName>
</protein>
<dbReference type="GO" id="GO:0004525">
    <property type="term" value="F:ribonuclease III activity"/>
    <property type="evidence" value="ECO:0007669"/>
    <property type="project" value="InterPro"/>
</dbReference>
<dbReference type="OrthoDB" id="194887at2"/>
<dbReference type="EMBL" id="QNRR01000006">
    <property type="protein sequence ID" value="RBP42347.1"/>
    <property type="molecule type" value="Genomic_DNA"/>
</dbReference>
<evidence type="ECO:0000313" key="2">
    <source>
        <dbReference type="Proteomes" id="UP000253426"/>
    </source>
</evidence>
<dbReference type="Proteomes" id="UP000253426">
    <property type="component" value="Unassembled WGS sequence"/>
</dbReference>
<evidence type="ECO:0000313" key="1">
    <source>
        <dbReference type="EMBL" id="RBP42347.1"/>
    </source>
</evidence>
<organism evidence="1 2">
    <name type="scientific">Roseimicrobium gellanilyticum</name>
    <dbReference type="NCBI Taxonomy" id="748857"/>
    <lineage>
        <taxon>Bacteria</taxon>
        <taxon>Pseudomonadati</taxon>
        <taxon>Verrucomicrobiota</taxon>
        <taxon>Verrucomicrobiia</taxon>
        <taxon>Verrucomicrobiales</taxon>
        <taxon>Verrucomicrobiaceae</taxon>
        <taxon>Roseimicrobium</taxon>
    </lineage>
</organism>
<evidence type="ECO:0008006" key="3">
    <source>
        <dbReference type="Google" id="ProtNLM"/>
    </source>
</evidence>
<keyword evidence="2" id="KW-1185">Reference proteome</keyword>
<comment type="caution">
    <text evidence="1">The sequence shown here is derived from an EMBL/GenBank/DDBJ whole genome shotgun (WGS) entry which is preliminary data.</text>
</comment>
<name>A0A366HHV7_9BACT</name>
<accession>A0A366HHV7</accession>
<dbReference type="AlphaFoldDB" id="A0A366HHV7"/>
<proteinExistence type="predicted"/>
<dbReference type="SUPFAM" id="SSF69065">
    <property type="entry name" value="RNase III domain-like"/>
    <property type="match status" value="1"/>
</dbReference>
<sequence length="103" mass="11835">MSRENLARGLSKREVEGLRQEAWIGDAVLELYVRERILKEEAARNDARRISLVRNSFLNSIGQPTRVEAEIGRLYLQKGLAAAFQWIETQTTAIQARQKPARR</sequence>
<dbReference type="GO" id="GO:0006396">
    <property type="term" value="P:RNA processing"/>
    <property type="evidence" value="ECO:0007669"/>
    <property type="project" value="InterPro"/>
</dbReference>
<dbReference type="InterPro" id="IPR036389">
    <property type="entry name" value="RNase_III_sf"/>
</dbReference>
<reference evidence="1 2" key="1">
    <citation type="submission" date="2018-06" db="EMBL/GenBank/DDBJ databases">
        <title>Genomic Encyclopedia of Type Strains, Phase IV (KMG-IV): sequencing the most valuable type-strain genomes for metagenomic binning, comparative biology and taxonomic classification.</title>
        <authorList>
            <person name="Goeker M."/>
        </authorList>
    </citation>
    <scope>NUCLEOTIDE SEQUENCE [LARGE SCALE GENOMIC DNA]</scope>
    <source>
        <strain evidence="1 2">DSM 25532</strain>
    </source>
</reference>
<gene>
    <name evidence="1" type="ORF">DES53_10651</name>
</gene>